<sequence length="1507" mass="169392">MWSALDYPCSYGPEGPDCDPYCLYDIVNDPTEKKDLSKENPDMLKKLVERYNSYSKEPRDMQDQGYHSEDDIPKDPNACNCFVATAELPNIIFVLVDDWGFADVGFKNPAISSPNFDHLAKTGLVLNRHYVYMYCSPSRASLLTGRWPHHTHQWNLGNNSTAGTNLAMTMIPAKLKAANYATHMVGKWHQGFFDPRYLPINRGFDTSSGFLCGSEDHMTQNAICAIDYWKNNAPDPRNGTYDAYIYRDDLTDIINSHNTNEPLFLYLPLHNVHLPLQAPKEWLDIYPANSTCEKRHTLQAMISVADNVTGHLVELLKKKGIWDNTIMVISADNGGAHCSGSNYPLRGCKETLFEGGVRSLAFVNGGLLPESRRGQSTDGFIHIADWYTTFCKLAGVDPDDSGTGKFPVDGLDVWPIITGENEKTQHEEIVLGYNFDFNHPGQGAIIVGNFKLLVGLQNAFECDSLGWRPLDYPCSNGLEGPDCDPYCLYDIINDPTEKNDLSKKNPEILNKLLDRYHSYSMEPRDMQDQGYHSQFSVPRDPDACKYMQSNVCVLCSCFVATAKLPNIVFVLVDDWGFADVGFRNPAISSPNFDQLAKTGLVLNRHYVFKYCAPSRASLLTGRWPHHVYQWNLATDATAGTNLNMTMFPAKLKAANYSTHMVGKWHQGFFDPRYLPINRGFDTSSGFLCGSEDHMTQNAICAIDYWKNNAPDPRNGTYDAYIYRDDLTDIINSHNTDEPLFLYLPLHNVHLPLQAPKEWLDIYPANSTCDKRHTLQAMVSVADNVTGHLVELLKKKGLWDNTIMVISADNGGAHCSGSNYPLRGCKETLFEGGVRSLAFVNGGLLPESRRGQSTDGFIHIADWYTTFCKLAGVDPDDSGTGKFSVDGLDVWPIITGENEKTQHEEIVLGYNFDFNHPGQGAIIVGNFKLLVGLQNAFECDSLGWRPLNYPCSNGLEGPDCDPYCLYDIINDPTEKNDLSKKNPEILSKLLDRYHSYSMEPRDMQDQGYHSQFSVPRDPDACKYMQSNVCVLCSCFVATAKLPNIVFVLVDDWGFADVGFRNPAISSPNFDQLAKTGLVLNRHYVFKYCAPSRASLLTGRWPHHVYQWNLATDATAGTNLNMTMFPAKLKAANYSTHMVGKWHQGFFDPRYLPINRGFDTSSGYLCGWVDHFNQKQGCAVDCWKNNAPDPRNGTYDSYYYRDDLTNIVNNHDANNPLFIYLPLHNVHTPLEAPKEWLDIYPANSTCKTRHTLQAMVSVADNVTGHLVELLKEKEMWDNTIMVISADNGGDQCVASNYPLRGCKYTFFEGGVRSLAFVNGGLLPESRRGQSTDGFIHISDWYTTFCKLAGVDPDDSGTGKFPVDGLDVWPIITGENEKTQHQEIVLGYNFSSHGAIIVDNYKLIVGSQNARCDPLMWTPLDFPCSNGRVGPNCDPYCLYDIINDPSEENDLSNKNQEMLKKLLDRYNSYSKEPRDMQDQGYHSMGAIPHDPKACDYMKANGGYWRPWKNV</sequence>
<dbReference type="Gene3D" id="3.40.720.10">
    <property type="entry name" value="Alkaline Phosphatase, subunit A"/>
    <property type="match status" value="3"/>
</dbReference>
<dbReference type="InParanoid" id="A0A1X7VW03"/>
<dbReference type="STRING" id="400682.A0A1X7VW03"/>
<reference evidence="7" key="1">
    <citation type="submission" date="2017-05" db="UniProtKB">
        <authorList>
            <consortium name="EnsemblMetazoa"/>
        </authorList>
    </citation>
    <scope>IDENTIFICATION</scope>
</reference>
<dbReference type="GO" id="GO:0046872">
    <property type="term" value="F:metal ion binding"/>
    <property type="evidence" value="ECO:0007669"/>
    <property type="project" value="UniProtKB-KW"/>
</dbReference>
<dbReference type="PANTHER" id="PTHR10342">
    <property type="entry name" value="ARYLSULFATASE"/>
    <property type="match status" value="1"/>
</dbReference>
<evidence type="ECO:0000313" key="7">
    <source>
        <dbReference type="EnsemblMetazoa" id="Aqu2.1.44288_001"/>
    </source>
</evidence>
<keyword evidence="5" id="KW-0325">Glycoprotein</keyword>
<evidence type="ECO:0000256" key="1">
    <source>
        <dbReference type="ARBA" id="ARBA00001913"/>
    </source>
</evidence>
<dbReference type="InterPro" id="IPR047115">
    <property type="entry name" value="ARSB"/>
</dbReference>
<dbReference type="InterPro" id="IPR017850">
    <property type="entry name" value="Alkaline_phosphatase_core_sf"/>
</dbReference>
<organism evidence="7">
    <name type="scientific">Amphimedon queenslandica</name>
    <name type="common">Sponge</name>
    <dbReference type="NCBI Taxonomy" id="400682"/>
    <lineage>
        <taxon>Eukaryota</taxon>
        <taxon>Metazoa</taxon>
        <taxon>Porifera</taxon>
        <taxon>Demospongiae</taxon>
        <taxon>Heteroscleromorpha</taxon>
        <taxon>Haplosclerida</taxon>
        <taxon>Niphatidae</taxon>
        <taxon>Amphimedon</taxon>
    </lineage>
</organism>
<evidence type="ECO:0000256" key="5">
    <source>
        <dbReference type="ARBA" id="ARBA00023180"/>
    </source>
</evidence>
<evidence type="ECO:0000256" key="3">
    <source>
        <dbReference type="ARBA" id="ARBA00022723"/>
    </source>
</evidence>
<evidence type="ECO:0000256" key="2">
    <source>
        <dbReference type="ARBA" id="ARBA00008779"/>
    </source>
</evidence>
<feature type="domain" description="Sulfatase N-terminal" evidence="6">
    <location>
        <begin position="89"/>
        <end position="396"/>
    </location>
</feature>
<keyword evidence="3" id="KW-0479">Metal-binding</keyword>
<keyword evidence="4" id="KW-0106">Calcium</keyword>
<dbReference type="EnsemblMetazoa" id="Aqu2.1.44288_001">
    <property type="protein sequence ID" value="Aqu2.1.44288_001"/>
    <property type="gene ID" value="Aqu2.1.44288"/>
</dbReference>
<protein>
    <recommendedName>
        <fullName evidence="6">Sulfatase N-terminal domain-containing protein</fullName>
    </recommendedName>
</protein>
<dbReference type="InterPro" id="IPR000917">
    <property type="entry name" value="Sulfatase_N"/>
</dbReference>
<proteinExistence type="inferred from homology"/>
<comment type="cofactor">
    <cofactor evidence="1">
        <name>Ca(2+)</name>
        <dbReference type="ChEBI" id="CHEBI:29108"/>
    </cofactor>
</comment>
<name>A0A1X7VW03_AMPQE</name>
<accession>A0A1X7VW03</accession>
<dbReference type="SUPFAM" id="SSF53649">
    <property type="entry name" value="Alkaline phosphatase-like"/>
    <property type="match status" value="4"/>
</dbReference>
<dbReference type="CDD" id="cd16029">
    <property type="entry name" value="4-S"/>
    <property type="match status" value="3"/>
</dbReference>
<comment type="similarity">
    <text evidence="2">Belongs to the sulfatase family.</text>
</comment>
<dbReference type="eggNOG" id="KOG3867">
    <property type="taxonomic scope" value="Eukaryota"/>
</dbReference>
<dbReference type="GO" id="GO:0008484">
    <property type="term" value="F:sulfuric ester hydrolase activity"/>
    <property type="evidence" value="ECO:0007669"/>
    <property type="project" value="InterPro"/>
</dbReference>
<dbReference type="OrthoDB" id="103349at2759"/>
<evidence type="ECO:0000259" key="6">
    <source>
        <dbReference type="Pfam" id="PF00884"/>
    </source>
</evidence>
<evidence type="ECO:0000256" key="4">
    <source>
        <dbReference type="ARBA" id="ARBA00022837"/>
    </source>
</evidence>
<dbReference type="Pfam" id="PF00884">
    <property type="entry name" value="Sulfatase"/>
    <property type="match status" value="3"/>
</dbReference>
<dbReference type="Gene3D" id="3.30.1120.10">
    <property type="match status" value="4"/>
</dbReference>
<feature type="domain" description="Sulfatase N-terminal" evidence="6">
    <location>
        <begin position="1041"/>
        <end position="1348"/>
    </location>
</feature>
<dbReference type="PANTHER" id="PTHR10342:SF274">
    <property type="entry name" value="ARYLSULFATASE B"/>
    <property type="match status" value="1"/>
</dbReference>
<feature type="domain" description="Sulfatase N-terminal" evidence="6">
    <location>
        <begin position="565"/>
        <end position="872"/>
    </location>
</feature>